<gene>
    <name evidence="3" type="ORF">TCNE_LOCUS20085</name>
</gene>
<feature type="compositionally biased region" description="Basic and acidic residues" evidence="1">
    <location>
        <begin position="220"/>
        <end position="235"/>
    </location>
</feature>
<organism evidence="4 5">
    <name type="scientific">Toxocara canis</name>
    <name type="common">Canine roundworm</name>
    <dbReference type="NCBI Taxonomy" id="6265"/>
    <lineage>
        <taxon>Eukaryota</taxon>
        <taxon>Metazoa</taxon>
        <taxon>Ecdysozoa</taxon>
        <taxon>Nematoda</taxon>
        <taxon>Chromadorea</taxon>
        <taxon>Rhabditida</taxon>
        <taxon>Spirurina</taxon>
        <taxon>Ascaridomorpha</taxon>
        <taxon>Ascaridoidea</taxon>
        <taxon>Toxocaridae</taxon>
        <taxon>Toxocara</taxon>
    </lineage>
</organism>
<dbReference type="WBParaSite" id="TCNE_0002008901-mRNA-1">
    <property type="protein sequence ID" value="TCNE_0002008901-mRNA-1"/>
    <property type="gene ID" value="TCNE_0002008901"/>
</dbReference>
<dbReference type="EMBL" id="UYWY01028209">
    <property type="protein sequence ID" value="VDM51406.1"/>
    <property type="molecule type" value="Genomic_DNA"/>
</dbReference>
<sequence>MIGLVKRSLSKAMGRRVLAIDDLQTLLCEVEAVLNSRPITYVYSEGEDSHPIRPIDFISPKVRIQIPVSEELEEQSDPDYRPETETDILHEQYKKGLRILERFWDSWRDEYLVSLREQQCMMHREPRNAVSREPKKGEMVIIQDEKIPRGHWKMGLITKIQRSEHNHIGSVRLKTPTNQNLERPISQLFPLEIRGPVEPNDSEFQHRRRTSKKQQGQEGDEVRKQKRKPDSHILDSEVYALRNYRSMGVR</sequence>
<dbReference type="InterPro" id="IPR040676">
    <property type="entry name" value="DUF5641"/>
</dbReference>
<proteinExistence type="predicted"/>
<evidence type="ECO:0000313" key="4">
    <source>
        <dbReference type="Proteomes" id="UP000050794"/>
    </source>
</evidence>
<keyword evidence="4" id="KW-1185">Reference proteome</keyword>
<dbReference type="AlphaFoldDB" id="A0A183VH65"/>
<protein>
    <submittedName>
        <fullName evidence="5">DUF5641 domain-containing protein</fullName>
    </submittedName>
</protein>
<feature type="domain" description="DUF5641" evidence="2">
    <location>
        <begin position="93"/>
        <end position="191"/>
    </location>
</feature>
<reference evidence="3 4" key="2">
    <citation type="submission" date="2018-11" db="EMBL/GenBank/DDBJ databases">
        <authorList>
            <consortium name="Pathogen Informatics"/>
        </authorList>
    </citation>
    <scope>NUCLEOTIDE SEQUENCE [LARGE SCALE GENOMIC DNA]</scope>
</reference>
<reference evidence="5" key="1">
    <citation type="submission" date="2016-06" db="UniProtKB">
        <authorList>
            <consortium name="WormBaseParasite"/>
        </authorList>
    </citation>
    <scope>IDENTIFICATION</scope>
</reference>
<evidence type="ECO:0000313" key="3">
    <source>
        <dbReference type="EMBL" id="VDM51406.1"/>
    </source>
</evidence>
<dbReference type="PANTHER" id="PTHR47331">
    <property type="entry name" value="PHD-TYPE DOMAIN-CONTAINING PROTEIN"/>
    <property type="match status" value="1"/>
</dbReference>
<feature type="region of interest" description="Disordered" evidence="1">
    <location>
        <begin position="192"/>
        <end position="235"/>
    </location>
</feature>
<dbReference type="Proteomes" id="UP000050794">
    <property type="component" value="Unassembled WGS sequence"/>
</dbReference>
<evidence type="ECO:0000256" key="1">
    <source>
        <dbReference type="SAM" id="MobiDB-lite"/>
    </source>
</evidence>
<evidence type="ECO:0000259" key="2">
    <source>
        <dbReference type="Pfam" id="PF18701"/>
    </source>
</evidence>
<name>A0A183VH65_TOXCA</name>
<evidence type="ECO:0000313" key="5">
    <source>
        <dbReference type="WBParaSite" id="TCNE_0002008901-mRNA-1"/>
    </source>
</evidence>
<accession>A0A183VH65</accession>
<dbReference type="Pfam" id="PF18701">
    <property type="entry name" value="DUF5641"/>
    <property type="match status" value="1"/>
</dbReference>